<name>A0A915JYJ2_ROMCU</name>
<sequence length="125" mass="14576">QTNQDHEQANVQNQNFAVLQLENQHLSQQILALQQSLQESQWQSEQSKERYEFFGRQLRTKLDELTDGNQKLTTENASLKSINDKMNEELKNLEILSSKVDKNCDNLNEANKIDENLNSKIEELE</sequence>
<protein>
    <submittedName>
        <fullName evidence="3">Uncharacterized protein</fullName>
    </submittedName>
</protein>
<evidence type="ECO:0000313" key="3">
    <source>
        <dbReference type="WBParaSite" id="nRc.2.0.1.t30762-RA"/>
    </source>
</evidence>
<dbReference type="AlphaFoldDB" id="A0A915JYJ2"/>
<keyword evidence="1" id="KW-0175">Coiled coil</keyword>
<feature type="coiled-coil region" evidence="1">
    <location>
        <begin position="69"/>
        <end position="110"/>
    </location>
</feature>
<accession>A0A915JYJ2</accession>
<evidence type="ECO:0000313" key="2">
    <source>
        <dbReference type="Proteomes" id="UP000887565"/>
    </source>
</evidence>
<proteinExistence type="predicted"/>
<dbReference type="WBParaSite" id="nRc.2.0.1.t30762-RA">
    <property type="protein sequence ID" value="nRc.2.0.1.t30762-RA"/>
    <property type="gene ID" value="nRc.2.0.1.g30762"/>
</dbReference>
<keyword evidence="2" id="KW-1185">Reference proteome</keyword>
<reference evidence="3" key="1">
    <citation type="submission" date="2022-11" db="UniProtKB">
        <authorList>
            <consortium name="WormBaseParasite"/>
        </authorList>
    </citation>
    <scope>IDENTIFICATION</scope>
</reference>
<evidence type="ECO:0000256" key="1">
    <source>
        <dbReference type="SAM" id="Coils"/>
    </source>
</evidence>
<dbReference type="Proteomes" id="UP000887565">
    <property type="component" value="Unplaced"/>
</dbReference>
<organism evidence="2 3">
    <name type="scientific">Romanomermis culicivorax</name>
    <name type="common">Nematode worm</name>
    <dbReference type="NCBI Taxonomy" id="13658"/>
    <lineage>
        <taxon>Eukaryota</taxon>
        <taxon>Metazoa</taxon>
        <taxon>Ecdysozoa</taxon>
        <taxon>Nematoda</taxon>
        <taxon>Enoplea</taxon>
        <taxon>Dorylaimia</taxon>
        <taxon>Mermithida</taxon>
        <taxon>Mermithoidea</taxon>
        <taxon>Mermithidae</taxon>
        <taxon>Romanomermis</taxon>
    </lineage>
</organism>